<reference evidence="2 3" key="1">
    <citation type="submission" date="2015-05" db="EMBL/GenBank/DDBJ databases">
        <authorList>
            <person name="Tang B."/>
            <person name="Yu Y."/>
        </authorList>
    </citation>
    <scope>NUCLEOTIDE SEQUENCE [LARGE SCALE GENOMIC DNA]</scope>
    <source>
        <strain evidence="2 3">DSM 7029</strain>
    </source>
</reference>
<keyword evidence="3" id="KW-1185">Reference proteome</keyword>
<dbReference type="InterPro" id="IPR008557">
    <property type="entry name" value="PhoX"/>
</dbReference>
<dbReference type="RefSeq" id="WP_047194228.1">
    <property type="nucleotide sequence ID" value="NZ_CP011371.1"/>
</dbReference>
<dbReference type="PATRIC" id="fig|413882.6.peg.1750"/>
<evidence type="ECO:0008006" key="4">
    <source>
        <dbReference type="Google" id="ProtNLM"/>
    </source>
</evidence>
<feature type="compositionally biased region" description="Pro residues" evidence="1">
    <location>
        <begin position="48"/>
        <end position="61"/>
    </location>
</feature>
<name>A0A0G3BLX4_9BURK</name>
<dbReference type="Gene3D" id="2.120.10.30">
    <property type="entry name" value="TolB, C-terminal domain"/>
    <property type="match status" value="1"/>
</dbReference>
<proteinExistence type="predicted"/>
<sequence length="474" mass="50869">MTFSNIPLDLPHRRAFLRLTLTTAGSLSLGGFLAACGGGDDDQESAPPSEPVPPPQPPAPARSPFENISALQPADGNGLMLPLGFSSRIVARSGQPPLPGAPAWHAAPDGGACFAAPDGGWVYVSNSEMALTSDLKFAGGVGALRFNRRGELTDSYPILKNTGGNCAGGATPWDTWLSCEEFELTLFGVQAAGASRRAGMVWECDPFTRWTDGQQGRSLPALGHFAHEAVCVDPVHRVLYLTEDADGGRFYRFVCDAADWPPGAPRPQMQQGRLQVLQLRGLPANVEVVAAAASAGLRLDEPCAVEWIDVKDPDEGQAFTRGMMELRGDDPPGLEFVKAEGTWFFNGIVYFATQNNHRIWAYDTRNQTLEFIYDGSGNATDAIKFAVNRPDNITVSPFGEIVATEDGGNLEIGVLRPDRTSQAIARLLGHDRSETTGPAFSPDGMRLYFSSQRGTSGDPEDGMTFEIILPTAAR</sequence>
<dbReference type="PANTHER" id="PTHR35399:SF4">
    <property type="entry name" value="MEMBRANE PROTEIN"/>
    <property type="match status" value="1"/>
</dbReference>
<accession>A0A0G3BLX4</accession>
<dbReference type="SUPFAM" id="SSF63825">
    <property type="entry name" value="YWTD domain"/>
    <property type="match status" value="1"/>
</dbReference>
<dbReference type="STRING" id="413882.AAW51_1665"/>
<evidence type="ECO:0000256" key="1">
    <source>
        <dbReference type="SAM" id="MobiDB-lite"/>
    </source>
</evidence>
<evidence type="ECO:0000313" key="2">
    <source>
        <dbReference type="EMBL" id="AKJ28356.1"/>
    </source>
</evidence>
<dbReference type="AlphaFoldDB" id="A0A0G3BLX4"/>
<dbReference type="PANTHER" id="PTHR35399">
    <property type="entry name" value="SLR8030 PROTEIN"/>
    <property type="match status" value="1"/>
</dbReference>
<organism evidence="2 3">
    <name type="scientific">Caldimonas brevitalea</name>
    <dbReference type="NCBI Taxonomy" id="413882"/>
    <lineage>
        <taxon>Bacteria</taxon>
        <taxon>Pseudomonadati</taxon>
        <taxon>Pseudomonadota</taxon>
        <taxon>Betaproteobacteria</taxon>
        <taxon>Burkholderiales</taxon>
        <taxon>Sphaerotilaceae</taxon>
        <taxon>Caldimonas</taxon>
    </lineage>
</organism>
<dbReference type="OrthoDB" id="9801383at2"/>
<feature type="region of interest" description="Disordered" evidence="1">
    <location>
        <begin position="36"/>
        <end position="66"/>
    </location>
</feature>
<dbReference type="Proteomes" id="UP000035352">
    <property type="component" value="Chromosome"/>
</dbReference>
<evidence type="ECO:0000313" key="3">
    <source>
        <dbReference type="Proteomes" id="UP000035352"/>
    </source>
</evidence>
<dbReference type="Pfam" id="PF05787">
    <property type="entry name" value="PhoX"/>
    <property type="match status" value="1"/>
</dbReference>
<dbReference type="InterPro" id="IPR011042">
    <property type="entry name" value="6-blade_b-propeller_TolB-like"/>
</dbReference>
<gene>
    <name evidence="2" type="ORF">AAW51_1665</name>
</gene>
<protein>
    <recommendedName>
        <fullName evidence="4">Translocation protein TolB</fullName>
    </recommendedName>
</protein>
<dbReference type="EMBL" id="CP011371">
    <property type="protein sequence ID" value="AKJ28356.1"/>
    <property type="molecule type" value="Genomic_DNA"/>
</dbReference>
<dbReference type="KEGG" id="pbh:AAW51_1665"/>